<dbReference type="SUPFAM" id="SSF81321">
    <property type="entry name" value="Family A G protein-coupled receptor-like"/>
    <property type="match status" value="1"/>
</dbReference>
<comment type="subcellular location">
    <subcellularLocation>
        <location evidence="1">Membrane</location>
        <topology evidence="1">Multi-pass membrane protein</topology>
    </subcellularLocation>
</comment>
<feature type="region of interest" description="Disordered" evidence="6">
    <location>
        <begin position="298"/>
        <end position="342"/>
    </location>
</feature>
<dbReference type="OrthoDB" id="536545at2759"/>
<dbReference type="FunFam" id="1.20.1070.10:FF:000160">
    <property type="entry name" value="Related to Opsin-1"/>
    <property type="match status" value="1"/>
</dbReference>
<reference evidence="8 9" key="1">
    <citation type="journal article" date="2011" name="Proc. Natl. Acad. Sci. U.S.A.">
        <title>Evolutionary erosion of yeast sex chromosomes by mating-type switching accidents.</title>
        <authorList>
            <person name="Gordon J.L."/>
            <person name="Armisen D."/>
            <person name="Proux-Wera E."/>
            <person name="Oheigeartaigh S.S."/>
            <person name="Byrne K.P."/>
            <person name="Wolfe K.H."/>
        </authorList>
    </citation>
    <scope>NUCLEOTIDE SEQUENCE [LARGE SCALE GENOMIC DNA]</scope>
    <source>
        <strain evidence="9">ATCC 76901 / BCRC 22586 / CBS 4309 / NBRC 1992 / NRRL Y-12630</strain>
    </source>
</reference>
<keyword evidence="5 7" id="KW-0472">Membrane</keyword>
<dbReference type="SMART" id="SM01021">
    <property type="entry name" value="Bac_rhodopsin"/>
    <property type="match status" value="1"/>
</dbReference>
<proteinExistence type="inferred from homology"/>
<dbReference type="PANTHER" id="PTHR28286:SF1">
    <property type="entry name" value="30 KDA HEAT SHOCK PROTEIN-RELATED"/>
    <property type="match status" value="1"/>
</dbReference>
<comment type="similarity">
    <text evidence="2">Belongs to the archaeal/bacterial/fungal opsin family.</text>
</comment>
<evidence type="ECO:0000256" key="7">
    <source>
        <dbReference type="SAM" id="Phobius"/>
    </source>
</evidence>
<dbReference type="eggNOG" id="ENOG502QZWT">
    <property type="taxonomic scope" value="Eukaryota"/>
</dbReference>
<dbReference type="PANTHER" id="PTHR28286">
    <property type="match status" value="1"/>
</dbReference>
<dbReference type="InParanoid" id="G0VB54"/>
<keyword evidence="3 7" id="KW-0812">Transmembrane</keyword>
<protein>
    <recommendedName>
        <fullName evidence="10">30 kDa heat shock protein</fullName>
    </recommendedName>
</protein>
<feature type="transmembrane region" description="Helical" evidence="7">
    <location>
        <begin position="118"/>
        <end position="136"/>
    </location>
</feature>
<evidence type="ECO:0000256" key="1">
    <source>
        <dbReference type="ARBA" id="ARBA00004141"/>
    </source>
</evidence>
<evidence type="ECO:0000256" key="6">
    <source>
        <dbReference type="SAM" id="MobiDB-lite"/>
    </source>
</evidence>
<dbReference type="InterPro" id="IPR043476">
    <property type="entry name" value="Yro2-like_7TM"/>
</dbReference>
<name>G0VB54_NAUCA</name>
<reference key="2">
    <citation type="submission" date="2011-08" db="EMBL/GenBank/DDBJ databases">
        <title>Genome sequence of Naumovozyma castellii.</title>
        <authorList>
            <person name="Gordon J.L."/>
            <person name="Armisen D."/>
            <person name="Proux-Wera E."/>
            <person name="OhEigeartaigh S.S."/>
            <person name="Byrne K.P."/>
            <person name="Wolfe K.H."/>
        </authorList>
    </citation>
    <scope>NUCLEOTIDE SEQUENCE</scope>
    <source>
        <strain>Type strain:CBS 4309</strain>
    </source>
</reference>
<dbReference type="GO" id="GO:0005783">
    <property type="term" value="C:endoplasmic reticulum"/>
    <property type="evidence" value="ECO:0007669"/>
    <property type="project" value="TreeGrafter"/>
</dbReference>
<dbReference type="Proteomes" id="UP000001640">
    <property type="component" value="Chromosome 2"/>
</dbReference>
<evidence type="ECO:0008006" key="10">
    <source>
        <dbReference type="Google" id="ProtNLM"/>
    </source>
</evidence>
<evidence type="ECO:0000256" key="3">
    <source>
        <dbReference type="ARBA" id="ARBA00022692"/>
    </source>
</evidence>
<feature type="transmembrane region" description="Helical" evidence="7">
    <location>
        <begin position="184"/>
        <end position="202"/>
    </location>
</feature>
<feature type="transmembrane region" description="Helical" evidence="7">
    <location>
        <begin position="64"/>
        <end position="86"/>
    </location>
</feature>
<keyword evidence="9" id="KW-1185">Reference proteome</keyword>
<dbReference type="GeneID" id="96901740"/>
<evidence type="ECO:0000256" key="5">
    <source>
        <dbReference type="ARBA" id="ARBA00023136"/>
    </source>
</evidence>
<dbReference type="EMBL" id="HE576753">
    <property type="protein sequence ID" value="CCC68177.1"/>
    <property type="molecule type" value="Genomic_DNA"/>
</dbReference>
<feature type="transmembrane region" description="Helical" evidence="7">
    <location>
        <begin position="214"/>
        <end position="233"/>
    </location>
</feature>
<dbReference type="GO" id="GO:0005886">
    <property type="term" value="C:plasma membrane"/>
    <property type="evidence" value="ECO:0007669"/>
    <property type="project" value="TreeGrafter"/>
</dbReference>
<gene>
    <name evidence="8" type="primary">NCAS0B00930</name>
    <name evidence="8" type="ordered locus">NCAS_0B00930</name>
</gene>
<dbReference type="RefSeq" id="XP_003674554.1">
    <property type="nucleotide sequence ID" value="XM_003674506.1"/>
</dbReference>
<evidence type="ECO:0000256" key="4">
    <source>
        <dbReference type="ARBA" id="ARBA00022989"/>
    </source>
</evidence>
<sequence>MSEIVDIIKRSGNEALKINKPYGVDFHITEHGSDWLWAVFAMFGFCLVIYAFIFFFLEKKTTRLMRYALAPAILISFYEFFSYYTYASNLGWAGVHSEFNHLTVKTSMSGETPGFRQVFYTKFIAWVLSWPALIVLQELANVTSTDQDISVLELCESLLVQIFGTTIWIVSLLIGTLIHSTYKWGYWTFGAFAMLVTEYVMIRRQYFTNSSNKFLQLKSFCFMVVMLIVWLYFVCWGLCEGGNVIQPDGEAVFYGVLDVCLFCFYPIILVVSVYKGGNNPNFTMTGAKGENHWSVHKHNDEEANAGDDESHGKEVQPDSPRASGATAFQNENEGENTAEASV</sequence>
<dbReference type="KEGG" id="ncs:NCAS_0B00930"/>
<feature type="transmembrane region" description="Helical" evidence="7">
    <location>
        <begin position="157"/>
        <end position="178"/>
    </location>
</feature>
<dbReference type="InterPro" id="IPR001425">
    <property type="entry name" value="Arc/bac/fun_rhodopsins"/>
</dbReference>
<dbReference type="OMA" id="GRKYARH"/>
<evidence type="ECO:0000313" key="9">
    <source>
        <dbReference type="Proteomes" id="UP000001640"/>
    </source>
</evidence>
<evidence type="ECO:0000256" key="2">
    <source>
        <dbReference type="ARBA" id="ARBA00008130"/>
    </source>
</evidence>
<evidence type="ECO:0000313" key="8">
    <source>
        <dbReference type="EMBL" id="CCC68177.1"/>
    </source>
</evidence>
<dbReference type="Gene3D" id="1.20.1070.10">
    <property type="entry name" value="Rhodopsin 7-helix transmembrane proteins"/>
    <property type="match status" value="1"/>
</dbReference>
<organism evidence="8 9">
    <name type="scientific">Naumovozyma castellii</name>
    <name type="common">Yeast</name>
    <name type="synonym">Saccharomyces castellii</name>
    <dbReference type="NCBI Taxonomy" id="27288"/>
    <lineage>
        <taxon>Eukaryota</taxon>
        <taxon>Fungi</taxon>
        <taxon>Dikarya</taxon>
        <taxon>Ascomycota</taxon>
        <taxon>Saccharomycotina</taxon>
        <taxon>Saccharomycetes</taxon>
        <taxon>Saccharomycetales</taxon>
        <taxon>Saccharomycetaceae</taxon>
        <taxon>Naumovozyma</taxon>
    </lineage>
</organism>
<keyword evidence="4 7" id="KW-1133">Transmembrane helix</keyword>
<accession>G0VB54</accession>
<dbReference type="CDD" id="cd15239">
    <property type="entry name" value="7tm_YRO2_fungal-like"/>
    <property type="match status" value="1"/>
</dbReference>
<feature type="transmembrane region" description="Helical" evidence="7">
    <location>
        <begin position="253"/>
        <end position="274"/>
    </location>
</feature>
<dbReference type="HOGENOM" id="CLU_054785_1_1_1"/>
<feature type="transmembrane region" description="Helical" evidence="7">
    <location>
        <begin position="35"/>
        <end position="57"/>
    </location>
</feature>
<dbReference type="AlphaFoldDB" id="G0VB54"/>